<dbReference type="PANTHER" id="PTHR46663">
    <property type="entry name" value="DIGUANYLATE CYCLASE DGCT-RELATED"/>
    <property type="match status" value="1"/>
</dbReference>
<evidence type="ECO:0000259" key="2">
    <source>
        <dbReference type="PROSITE" id="PS50887"/>
    </source>
</evidence>
<sequence length="462" mass="51096">MYQLRKRQRAIVRSFHPRFVWLIGIIVGLLIVMILAVTVFFSFRQTADVHRHEVQLAQGFVDSQLRELRRIAEDYAQWDEAFVNLVEQSNHRWANRRFGPAVLGRYGFDMVFVLDGSGRMTYGMVGGSPYTGRIKDILKNGLLALLRERLKSGTGTSVVGTILVNNQLALAAVAPLRPFDRPDHSSIFAQHTLVLVEFMTQDQLDATAAVLGLDELQVVDSGLATESAIPLVTADGRVVRQLAWEGKKPGRAILLSLLPPLLLLLTGIAGATGFVLHQAMESSTRLQASEARASRDMLTGLPNRLALTERLQALTASQRSMPEFSIMYLDLDGFKIVNDTYGHDVGDEVLRETARRMRALLPTGSNVYRLGGDEFAALLLGQTDVAAVRALGERMIRRVSSPIEFDGIVTRVGITIGVALSPTEGVMGVDLLRKADQALYFGKRTQKGTVRFYLHEDEKLIA</sequence>
<dbReference type="InterPro" id="IPR000160">
    <property type="entry name" value="GGDEF_dom"/>
</dbReference>
<keyword evidence="1" id="KW-1133">Transmembrane helix</keyword>
<dbReference type="SUPFAM" id="SSF55073">
    <property type="entry name" value="Nucleotide cyclase"/>
    <property type="match status" value="1"/>
</dbReference>
<dbReference type="Gene3D" id="3.30.70.270">
    <property type="match status" value="1"/>
</dbReference>
<dbReference type="InterPro" id="IPR007892">
    <property type="entry name" value="CHASE4"/>
</dbReference>
<dbReference type="OrthoDB" id="9812260at2"/>
<comment type="caution">
    <text evidence="3">The sequence shown here is derived from an EMBL/GenBank/DDBJ whole genome shotgun (WGS) entry which is preliminary data.</text>
</comment>
<evidence type="ECO:0000313" key="4">
    <source>
        <dbReference type="Proteomes" id="UP000324738"/>
    </source>
</evidence>
<feature type="domain" description="GGDEF" evidence="2">
    <location>
        <begin position="322"/>
        <end position="455"/>
    </location>
</feature>
<gene>
    <name evidence="3" type="ORF">FPY71_16680</name>
</gene>
<reference evidence="3 4" key="1">
    <citation type="submission" date="2019-08" db="EMBL/GenBank/DDBJ databases">
        <title>Aureimonas fodiniaquatilis sp. nov., isolated from a coal mine wastewater.</title>
        <authorList>
            <person name="Kim W."/>
        </authorList>
    </citation>
    <scope>NUCLEOTIDE SEQUENCE [LARGE SCALE GENOMIC DNA]</scope>
    <source>
        <strain evidence="3 4">CAU 1482</strain>
    </source>
</reference>
<dbReference type="InterPro" id="IPR043128">
    <property type="entry name" value="Rev_trsase/Diguanyl_cyclase"/>
</dbReference>
<protein>
    <submittedName>
        <fullName evidence="3">Diguanylate cyclase</fullName>
    </submittedName>
</protein>
<dbReference type="PANTHER" id="PTHR46663:SF2">
    <property type="entry name" value="GGDEF DOMAIN-CONTAINING PROTEIN"/>
    <property type="match status" value="1"/>
</dbReference>
<dbReference type="InterPro" id="IPR029787">
    <property type="entry name" value="Nucleotide_cyclase"/>
</dbReference>
<evidence type="ECO:0000256" key="1">
    <source>
        <dbReference type="SAM" id="Phobius"/>
    </source>
</evidence>
<accession>A0A5B0DRA0</accession>
<dbReference type="CDD" id="cd01949">
    <property type="entry name" value="GGDEF"/>
    <property type="match status" value="1"/>
</dbReference>
<dbReference type="SMART" id="SM00267">
    <property type="entry name" value="GGDEF"/>
    <property type="match status" value="1"/>
</dbReference>
<dbReference type="Pfam" id="PF00990">
    <property type="entry name" value="GGDEF"/>
    <property type="match status" value="1"/>
</dbReference>
<dbReference type="AlphaFoldDB" id="A0A5B0DRA0"/>
<organism evidence="3 4">
    <name type="scientific">Aureimonas fodinaquatilis</name>
    <dbReference type="NCBI Taxonomy" id="2565783"/>
    <lineage>
        <taxon>Bacteria</taxon>
        <taxon>Pseudomonadati</taxon>
        <taxon>Pseudomonadota</taxon>
        <taxon>Alphaproteobacteria</taxon>
        <taxon>Hyphomicrobiales</taxon>
        <taxon>Aurantimonadaceae</taxon>
        <taxon>Aureimonas</taxon>
    </lineage>
</organism>
<name>A0A5B0DRA0_9HYPH</name>
<evidence type="ECO:0000313" key="3">
    <source>
        <dbReference type="EMBL" id="KAA0968522.1"/>
    </source>
</evidence>
<keyword evidence="1" id="KW-0472">Membrane</keyword>
<dbReference type="PROSITE" id="PS50887">
    <property type="entry name" value="GGDEF"/>
    <property type="match status" value="1"/>
</dbReference>
<keyword evidence="1" id="KW-0812">Transmembrane</keyword>
<dbReference type="Pfam" id="PF05228">
    <property type="entry name" value="CHASE4"/>
    <property type="match status" value="1"/>
</dbReference>
<dbReference type="RefSeq" id="WP_149301471.1">
    <property type="nucleotide sequence ID" value="NZ_VTWH01000005.1"/>
</dbReference>
<feature type="transmembrane region" description="Helical" evidence="1">
    <location>
        <begin position="20"/>
        <end position="43"/>
    </location>
</feature>
<proteinExistence type="predicted"/>
<dbReference type="EMBL" id="VTWH01000005">
    <property type="protein sequence ID" value="KAA0968522.1"/>
    <property type="molecule type" value="Genomic_DNA"/>
</dbReference>
<dbReference type="NCBIfam" id="TIGR00254">
    <property type="entry name" value="GGDEF"/>
    <property type="match status" value="1"/>
</dbReference>
<keyword evidence="4" id="KW-1185">Reference proteome</keyword>
<dbReference type="Proteomes" id="UP000324738">
    <property type="component" value="Unassembled WGS sequence"/>
</dbReference>
<dbReference type="InterPro" id="IPR052163">
    <property type="entry name" value="DGC-Regulatory_Protein"/>
</dbReference>